<proteinExistence type="predicted"/>
<comment type="caution">
    <text evidence="2">The sequence shown here is derived from an EMBL/GenBank/DDBJ whole genome shotgun (WGS) entry which is preliminary data.</text>
</comment>
<dbReference type="AlphaFoldDB" id="A0A7J6XLU8"/>
<evidence type="ECO:0000313" key="2">
    <source>
        <dbReference type="EMBL" id="KAF5214838.1"/>
    </source>
</evidence>
<feature type="region of interest" description="Disordered" evidence="1">
    <location>
        <begin position="103"/>
        <end position="128"/>
    </location>
</feature>
<evidence type="ECO:0000313" key="3">
    <source>
        <dbReference type="Proteomes" id="UP000583944"/>
    </source>
</evidence>
<feature type="compositionally biased region" description="Basic and acidic residues" evidence="1">
    <location>
        <begin position="204"/>
        <end position="223"/>
    </location>
</feature>
<sequence length="223" mass="24744">MLSLTFPHGACTSLPSLTDNDDRGGSCTGVTGGTAVTRRCGVQGCRPLSIRFWGGTGQEDRKSTHRTAQHIRHHVHVLSLLPFIIFTHKYSRQHNSLKSRKIIRTHGHKKHTKKKNKKQRKTNQKSQTLYHRRIGDGKQMHFYGEGTACPTLHPVCPMAQQSPAEAHHTIVGVHGCAIMPELHTAPHSVSRHSAVDGGTCAKHHHDDTGKEQRVRDGVVRPSN</sequence>
<gene>
    <name evidence="2" type="ORF">ECC02_012531</name>
</gene>
<reference evidence="2 3" key="1">
    <citation type="journal article" date="2019" name="Genome Biol. Evol.">
        <title>Nanopore Sequencing Significantly Improves Genome Assembly of the Protozoan Parasite Trypanosoma cruzi.</title>
        <authorList>
            <person name="Diaz-Viraque F."/>
            <person name="Pita S."/>
            <person name="Greif G."/>
            <person name="de Souza R.C.M."/>
            <person name="Iraola G."/>
            <person name="Robello C."/>
        </authorList>
    </citation>
    <scope>NUCLEOTIDE SEQUENCE [LARGE SCALE GENOMIC DNA]</scope>
    <source>
        <strain evidence="2 3">Berenice</strain>
    </source>
</reference>
<name>A0A7J6XLU8_TRYCR</name>
<feature type="region of interest" description="Disordered" evidence="1">
    <location>
        <begin position="187"/>
        <end position="223"/>
    </location>
</feature>
<dbReference type="VEuPathDB" id="TriTrypDB:ECC02_012531"/>
<feature type="compositionally biased region" description="Basic residues" evidence="1">
    <location>
        <begin position="103"/>
        <end position="123"/>
    </location>
</feature>
<dbReference type="EMBL" id="JABDHM010000417">
    <property type="protein sequence ID" value="KAF5214838.1"/>
    <property type="molecule type" value="Genomic_DNA"/>
</dbReference>
<dbReference type="Proteomes" id="UP000583944">
    <property type="component" value="Unassembled WGS sequence"/>
</dbReference>
<organism evidence="2 3">
    <name type="scientific">Trypanosoma cruzi</name>
    <dbReference type="NCBI Taxonomy" id="5693"/>
    <lineage>
        <taxon>Eukaryota</taxon>
        <taxon>Discoba</taxon>
        <taxon>Euglenozoa</taxon>
        <taxon>Kinetoplastea</taxon>
        <taxon>Metakinetoplastina</taxon>
        <taxon>Trypanosomatida</taxon>
        <taxon>Trypanosomatidae</taxon>
        <taxon>Trypanosoma</taxon>
        <taxon>Schizotrypanum</taxon>
    </lineage>
</organism>
<protein>
    <submittedName>
        <fullName evidence="2">Uncharacterized protein</fullName>
    </submittedName>
</protein>
<accession>A0A7J6XLU8</accession>
<evidence type="ECO:0000256" key="1">
    <source>
        <dbReference type="SAM" id="MobiDB-lite"/>
    </source>
</evidence>